<dbReference type="Proteomes" id="UP000309340">
    <property type="component" value="Unassembled WGS sequence"/>
</dbReference>
<comment type="caution">
    <text evidence="2">The sequence shown here is derived from an EMBL/GenBank/DDBJ whole genome shotgun (WGS) entry which is preliminary data.</text>
</comment>
<evidence type="ECO:0000313" key="3">
    <source>
        <dbReference type="Proteomes" id="UP000309340"/>
    </source>
</evidence>
<feature type="region of interest" description="Disordered" evidence="1">
    <location>
        <begin position="316"/>
        <end position="459"/>
    </location>
</feature>
<feature type="region of interest" description="Disordered" evidence="1">
    <location>
        <begin position="248"/>
        <end position="304"/>
    </location>
</feature>
<accession>A0A4U0WV34</accession>
<feature type="compositionally biased region" description="Low complexity" evidence="1">
    <location>
        <begin position="378"/>
        <end position="390"/>
    </location>
</feature>
<proteinExistence type="predicted"/>
<feature type="compositionally biased region" description="Low complexity" evidence="1">
    <location>
        <begin position="348"/>
        <end position="359"/>
    </location>
</feature>
<reference evidence="2 3" key="1">
    <citation type="submission" date="2017-03" db="EMBL/GenBank/DDBJ databases">
        <title>Genomes of endolithic fungi from Antarctica.</title>
        <authorList>
            <person name="Coleine C."/>
            <person name="Masonjones S."/>
            <person name="Stajich J.E."/>
        </authorList>
    </citation>
    <scope>NUCLEOTIDE SEQUENCE [LARGE SCALE GENOMIC DNA]</scope>
    <source>
        <strain evidence="2 3">CCFEE 5184</strain>
    </source>
</reference>
<dbReference type="OrthoDB" id="3944128at2759"/>
<gene>
    <name evidence="2" type="ORF">B0A55_10651</name>
</gene>
<sequence>MSDIEWHPVAVATISPTPTCEMPSFKCTQGTYCVPHGCTVQGGTVELLYWPASTEGPNTNQSRSRINISAPHTTKPVTALYKNTTLTSPSIYLNFKTAFALNNCGQTVGGTHPGALIPLNPKDLYTIQAAFDYFIVTTTIHQSLETTTFYPSAPMNYHDLTGLPPGAAYQAMPICVAEDCGIITPSRFHPQLVLPTQVRALDPAWRTCGLAWQGLWDPPVALQSAGVVDPVTTPAGVQEGTATVSASAASGATAEVPLPTSGASSSARVLTEPGPAVSSGASLPAPDPVGATLPPSLSASAMDPVEATSQALSLGFGELPGSSTTTSSQLPGTIVPPLSTAAPSDLGSTLSTYASSSESNVNTPTGQPSPTNAYEVLSQAQQSAASSAASPAVPGTSADAASSPSTVPAIVSDDPGSIETLLSSVAPATSTDDPAMTTPGDQTMSLSASAQPQESDPTP</sequence>
<dbReference type="AlphaFoldDB" id="A0A4U0WV34"/>
<feature type="non-terminal residue" evidence="2">
    <location>
        <position position="459"/>
    </location>
</feature>
<keyword evidence="3" id="KW-1185">Reference proteome</keyword>
<evidence type="ECO:0000256" key="1">
    <source>
        <dbReference type="SAM" id="MobiDB-lite"/>
    </source>
</evidence>
<protein>
    <submittedName>
        <fullName evidence="2">Uncharacterized protein</fullName>
    </submittedName>
</protein>
<dbReference type="STRING" id="329884.A0A4U0WV34"/>
<name>A0A4U0WV34_9PEZI</name>
<evidence type="ECO:0000313" key="2">
    <source>
        <dbReference type="EMBL" id="TKA65575.1"/>
    </source>
</evidence>
<feature type="compositionally biased region" description="Polar residues" evidence="1">
    <location>
        <begin position="439"/>
        <end position="459"/>
    </location>
</feature>
<feature type="compositionally biased region" description="Polar residues" evidence="1">
    <location>
        <begin position="321"/>
        <end position="331"/>
    </location>
</feature>
<dbReference type="EMBL" id="NAJQ01000721">
    <property type="protein sequence ID" value="TKA65575.1"/>
    <property type="molecule type" value="Genomic_DNA"/>
</dbReference>
<feature type="compositionally biased region" description="Polar residues" evidence="1">
    <location>
        <begin position="420"/>
        <end position="432"/>
    </location>
</feature>
<organism evidence="2 3">
    <name type="scientific">Friedmanniomyces simplex</name>
    <dbReference type="NCBI Taxonomy" id="329884"/>
    <lineage>
        <taxon>Eukaryota</taxon>
        <taxon>Fungi</taxon>
        <taxon>Dikarya</taxon>
        <taxon>Ascomycota</taxon>
        <taxon>Pezizomycotina</taxon>
        <taxon>Dothideomycetes</taxon>
        <taxon>Dothideomycetidae</taxon>
        <taxon>Mycosphaerellales</taxon>
        <taxon>Teratosphaeriaceae</taxon>
        <taxon>Friedmanniomyces</taxon>
    </lineage>
</organism>
<feature type="compositionally biased region" description="Polar residues" evidence="1">
    <location>
        <begin position="360"/>
        <end position="372"/>
    </location>
</feature>